<reference evidence="7" key="1">
    <citation type="journal article" date="2023" name="Insect Mol. Biol.">
        <title>Genome sequencing provides insights into the evolution of gene families encoding plant cell wall-degrading enzymes in longhorned beetles.</title>
        <authorList>
            <person name="Shin N.R."/>
            <person name="Okamura Y."/>
            <person name="Kirsch R."/>
            <person name="Pauchet Y."/>
        </authorList>
    </citation>
    <scope>NUCLEOTIDE SEQUENCE</scope>
    <source>
        <strain evidence="7">AMC_N1</strain>
    </source>
</reference>
<comment type="subcellular location">
    <subcellularLocation>
        <location evidence="1">Secreted</location>
    </subcellularLocation>
</comment>
<evidence type="ECO:0000256" key="5">
    <source>
        <dbReference type="SAM" id="SignalP"/>
    </source>
</evidence>
<evidence type="ECO:0000256" key="4">
    <source>
        <dbReference type="RuleBase" id="RU004262"/>
    </source>
</evidence>
<evidence type="ECO:0000256" key="3">
    <source>
        <dbReference type="ARBA" id="ARBA00022525"/>
    </source>
</evidence>
<comment type="caution">
    <text evidence="7">The sequence shown here is derived from an EMBL/GenBank/DDBJ whole genome shotgun (WGS) entry which is preliminary data.</text>
</comment>
<dbReference type="InterPro" id="IPR000734">
    <property type="entry name" value="TAG_lipase"/>
</dbReference>
<evidence type="ECO:0000313" key="8">
    <source>
        <dbReference type="Proteomes" id="UP001162162"/>
    </source>
</evidence>
<dbReference type="InterPro" id="IPR033906">
    <property type="entry name" value="Lipase_N"/>
</dbReference>
<dbReference type="EMBL" id="JAPWTK010000089">
    <property type="protein sequence ID" value="KAJ8951116.1"/>
    <property type="molecule type" value="Genomic_DNA"/>
</dbReference>
<dbReference type="CDD" id="cd00707">
    <property type="entry name" value="Pancreat_lipase_like"/>
    <property type="match status" value="1"/>
</dbReference>
<name>A0AAV8YJN9_9CUCU</name>
<dbReference type="Proteomes" id="UP001162162">
    <property type="component" value="Unassembled WGS sequence"/>
</dbReference>
<dbReference type="Gene3D" id="3.40.50.1820">
    <property type="entry name" value="alpha/beta hydrolase"/>
    <property type="match status" value="1"/>
</dbReference>
<keyword evidence="3" id="KW-0964">Secreted</keyword>
<dbReference type="PRINTS" id="PR00821">
    <property type="entry name" value="TAGLIPASE"/>
</dbReference>
<evidence type="ECO:0000259" key="6">
    <source>
        <dbReference type="Pfam" id="PF00151"/>
    </source>
</evidence>
<dbReference type="GO" id="GO:0016298">
    <property type="term" value="F:lipase activity"/>
    <property type="evidence" value="ECO:0007669"/>
    <property type="project" value="InterPro"/>
</dbReference>
<feature type="signal peptide" evidence="5">
    <location>
        <begin position="1"/>
        <end position="16"/>
    </location>
</feature>
<keyword evidence="5" id="KW-0732">Signal</keyword>
<dbReference type="GO" id="GO:0016042">
    <property type="term" value="P:lipid catabolic process"/>
    <property type="evidence" value="ECO:0007669"/>
    <property type="project" value="TreeGrafter"/>
</dbReference>
<comment type="similarity">
    <text evidence="2 4">Belongs to the AB hydrolase superfamily. Lipase family.</text>
</comment>
<feature type="chain" id="PRO_5043776391" description="Lipase domain-containing protein" evidence="5">
    <location>
        <begin position="17"/>
        <end position="337"/>
    </location>
</feature>
<accession>A0AAV8YJN9</accession>
<dbReference type="SUPFAM" id="SSF53474">
    <property type="entry name" value="alpha/beta-Hydrolases"/>
    <property type="match status" value="1"/>
</dbReference>
<keyword evidence="8" id="KW-1185">Reference proteome</keyword>
<evidence type="ECO:0000313" key="7">
    <source>
        <dbReference type="EMBL" id="KAJ8951116.1"/>
    </source>
</evidence>
<evidence type="ECO:0000256" key="1">
    <source>
        <dbReference type="ARBA" id="ARBA00004613"/>
    </source>
</evidence>
<organism evidence="7 8">
    <name type="scientific">Aromia moschata</name>
    <dbReference type="NCBI Taxonomy" id="1265417"/>
    <lineage>
        <taxon>Eukaryota</taxon>
        <taxon>Metazoa</taxon>
        <taxon>Ecdysozoa</taxon>
        <taxon>Arthropoda</taxon>
        <taxon>Hexapoda</taxon>
        <taxon>Insecta</taxon>
        <taxon>Pterygota</taxon>
        <taxon>Neoptera</taxon>
        <taxon>Endopterygota</taxon>
        <taxon>Coleoptera</taxon>
        <taxon>Polyphaga</taxon>
        <taxon>Cucujiformia</taxon>
        <taxon>Chrysomeloidea</taxon>
        <taxon>Cerambycidae</taxon>
        <taxon>Cerambycinae</taxon>
        <taxon>Callichromatini</taxon>
        <taxon>Aromia</taxon>
    </lineage>
</organism>
<sequence>MKAIIVFATMVSIAMSAVVPTEVFPEDDSANMRYFLVEKTPGVYEIENLVEGEIDARVSDSDLSYYYYSTNSPNSPTTFSISSVSSISTTDFNPSKDTYFIIHGWTNNYASPVNTQIRSALLPIYDANVFVVDWSPIAAKNYLSAQGSVLGVGNLVAAFISELVQGYGLQLSRVTLVGHSLGAHVAGNAGAALNGQVGVIVGLDPAGPLFSTSNTNNRIDPTDGLFVQVIHTNGGLLGMSAAIGDSDYYPNGGSRQPGCGIDLTGSCAHSRAYTYYAEAVASSTNSFAARLCDSYNNYSNGRCSSNARSTMAGYSIDTSASGNYYLDTNSASPYAQG</sequence>
<dbReference type="GO" id="GO:0005615">
    <property type="term" value="C:extracellular space"/>
    <property type="evidence" value="ECO:0007669"/>
    <property type="project" value="TreeGrafter"/>
</dbReference>
<dbReference type="PRINTS" id="PR00825">
    <property type="entry name" value="DOLALLERGEN"/>
</dbReference>
<feature type="domain" description="Lipase" evidence="6">
    <location>
        <begin position="60"/>
        <end position="334"/>
    </location>
</feature>
<protein>
    <recommendedName>
        <fullName evidence="6">Lipase domain-containing protein</fullName>
    </recommendedName>
</protein>
<dbReference type="AlphaFoldDB" id="A0AAV8YJN9"/>
<dbReference type="InterPro" id="IPR029058">
    <property type="entry name" value="AB_hydrolase_fold"/>
</dbReference>
<dbReference type="InterPro" id="IPR002334">
    <property type="entry name" value="Allerg_PlipaseA1"/>
</dbReference>
<dbReference type="FunFam" id="3.40.50.1820:FF:000076">
    <property type="entry name" value="phospholipase A1"/>
    <property type="match status" value="1"/>
</dbReference>
<dbReference type="PANTHER" id="PTHR11610">
    <property type="entry name" value="LIPASE"/>
    <property type="match status" value="1"/>
</dbReference>
<dbReference type="Pfam" id="PF00151">
    <property type="entry name" value="Lipase"/>
    <property type="match status" value="1"/>
</dbReference>
<evidence type="ECO:0000256" key="2">
    <source>
        <dbReference type="ARBA" id="ARBA00010701"/>
    </source>
</evidence>
<gene>
    <name evidence="7" type="ORF">NQ318_021560</name>
</gene>
<dbReference type="PANTHER" id="PTHR11610:SF190">
    <property type="entry name" value="VITELLOGENIN-3-LIKE PROTEIN"/>
    <property type="match status" value="1"/>
</dbReference>
<proteinExistence type="inferred from homology"/>
<dbReference type="InterPro" id="IPR013818">
    <property type="entry name" value="Lipase"/>
</dbReference>